<evidence type="ECO:0000259" key="2">
    <source>
        <dbReference type="Pfam" id="PF14360"/>
    </source>
</evidence>
<feature type="transmembrane region" description="Helical" evidence="1">
    <location>
        <begin position="150"/>
        <end position="167"/>
    </location>
</feature>
<protein>
    <recommendedName>
        <fullName evidence="2">Sphingomyelin synthase-like domain-containing protein</fullName>
    </recommendedName>
</protein>
<keyword evidence="1" id="KW-0812">Transmembrane</keyword>
<feature type="transmembrane region" description="Helical" evidence="1">
    <location>
        <begin position="174"/>
        <end position="191"/>
    </location>
</feature>
<feature type="domain" description="Sphingomyelin synthase-like" evidence="2">
    <location>
        <begin position="149"/>
        <end position="210"/>
    </location>
</feature>
<dbReference type="EMBL" id="SEWY01000001">
    <property type="protein sequence ID" value="TBH75485.1"/>
    <property type="molecule type" value="Genomic_DNA"/>
</dbReference>
<comment type="caution">
    <text evidence="3">The sequence shown here is derived from an EMBL/GenBank/DDBJ whole genome shotgun (WGS) entry which is preliminary data.</text>
</comment>
<dbReference type="Pfam" id="PF14360">
    <property type="entry name" value="PAP2_C"/>
    <property type="match status" value="1"/>
</dbReference>
<accession>A0A4V2IWB2</accession>
<keyword evidence="1" id="KW-1133">Transmembrane helix</keyword>
<sequence length="217" mass="25004">MSLPKLPNFSSNLKQTWIAAFTDRNFALQFVTALAVFLIFPFKADDYFQWIQLREGIQWNDPLLNAIPALNVSYPIFGIIYLSVIYLLYRLLQDPKRFVWFAWAFNIETLFRFLTIYFVALNPPAGLVDLHDPLAEFFIYGENMPITKDLFFSGHTATMVFVCFFLPTTRERRIAIALSLLLVSLLLIQHVHYSIDVAAAPLFTLAAIWIVKKTGII</sequence>
<reference evidence="3 4" key="1">
    <citation type="submission" date="2019-02" db="EMBL/GenBank/DDBJ databases">
        <title>Genome of a new Bacteroidetes strain.</title>
        <authorList>
            <person name="Pitt A."/>
        </authorList>
    </citation>
    <scope>NUCLEOTIDE SEQUENCE [LARGE SCALE GENOMIC DNA]</scope>
    <source>
        <strain evidence="3 4">103A-SOEBACH</strain>
    </source>
</reference>
<name>A0A4V2IWB2_9BACT</name>
<keyword evidence="4" id="KW-1185">Reference proteome</keyword>
<feature type="transmembrane region" description="Helical" evidence="1">
    <location>
        <begin position="100"/>
        <end position="120"/>
    </location>
</feature>
<evidence type="ECO:0000256" key="1">
    <source>
        <dbReference type="SAM" id="Phobius"/>
    </source>
</evidence>
<dbReference type="Proteomes" id="UP000293583">
    <property type="component" value="Unassembled WGS sequence"/>
</dbReference>
<organism evidence="3 4">
    <name type="scientific">Aquirufa antheringensis</name>
    <dbReference type="NCBI Taxonomy" id="2516559"/>
    <lineage>
        <taxon>Bacteria</taxon>
        <taxon>Pseudomonadati</taxon>
        <taxon>Bacteroidota</taxon>
        <taxon>Cytophagia</taxon>
        <taxon>Cytophagales</taxon>
        <taxon>Flectobacillaceae</taxon>
        <taxon>Aquirufa</taxon>
    </lineage>
</organism>
<proteinExistence type="predicted"/>
<gene>
    <name evidence="3" type="ORF">EWU20_02580</name>
</gene>
<evidence type="ECO:0000313" key="4">
    <source>
        <dbReference type="Proteomes" id="UP000293583"/>
    </source>
</evidence>
<keyword evidence="1" id="KW-0472">Membrane</keyword>
<evidence type="ECO:0000313" key="3">
    <source>
        <dbReference type="EMBL" id="TBH75485.1"/>
    </source>
</evidence>
<feature type="transmembrane region" description="Helical" evidence="1">
    <location>
        <begin position="64"/>
        <end position="88"/>
    </location>
</feature>
<dbReference type="InterPro" id="IPR025749">
    <property type="entry name" value="Sphingomyelin_synth-like_dom"/>
</dbReference>
<feature type="transmembrane region" description="Helical" evidence="1">
    <location>
        <begin position="26"/>
        <end position="44"/>
    </location>
</feature>
<dbReference type="AlphaFoldDB" id="A0A4V2IWB2"/>